<dbReference type="PANTHER" id="PTHR24276:SF91">
    <property type="entry name" value="AT26814P-RELATED"/>
    <property type="match status" value="1"/>
</dbReference>
<gene>
    <name evidence="8" type="ORF">SEMRO_1520_G279380.1</name>
</gene>
<dbReference type="Pfam" id="PF00089">
    <property type="entry name" value="Trypsin"/>
    <property type="match status" value="1"/>
</dbReference>
<dbReference type="GO" id="GO:0006508">
    <property type="term" value="P:proteolysis"/>
    <property type="evidence" value="ECO:0007669"/>
    <property type="project" value="UniProtKB-KW"/>
</dbReference>
<evidence type="ECO:0000256" key="1">
    <source>
        <dbReference type="ARBA" id="ARBA00007664"/>
    </source>
</evidence>
<evidence type="ECO:0000256" key="3">
    <source>
        <dbReference type="ARBA" id="ARBA00023157"/>
    </source>
</evidence>
<dbReference type="OrthoDB" id="71560at2759"/>
<reference evidence="8" key="1">
    <citation type="submission" date="2020-06" db="EMBL/GenBank/DDBJ databases">
        <authorList>
            <consortium name="Plant Systems Biology data submission"/>
        </authorList>
    </citation>
    <scope>NUCLEOTIDE SEQUENCE</scope>
    <source>
        <strain evidence="8">D6</strain>
    </source>
</reference>
<keyword evidence="9" id="KW-1185">Reference proteome</keyword>
<keyword evidence="3" id="KW-1015">Disulfide bond</keyword>
<dbReference type="InterPro" id="IPR009003">
    <property type="entry name" value="Peptidase_S1_PA"/>
</dbReference>
<dbReference type="CDD" id="cd00190">
    <property type="entry name" value="Tryp_SPc"/>
    <property type="match status" value="1"/>
</dbReference>
<dbReference type="InterPro" id="IPR050430">
    <property type="entry name" value="Peptidase_S1"/>
</dbReference>
<dbReference type="InterPro" id="IPR018114">
    <property type="entry name" value="TRYPSIN_HIS"/>
</dbReference>
<dbReference type="PROSITE" id="PS50240">
    <property type="entry name" value="TRYPSIN_DOM"/>
    <property type="match status" value="1"/>
</dbReference>
<evidence type="ECO:0000256" key="4">
    <source>
        <dbReference type="RuleBase" id="RU363034"/>
    </source>
</evidence>
<dbReference type="InterPro" id="IPR001254">
    <property type="entry name" value="Trypsin_dom"/>
</dbReference>
<keyword evidence="2" id="KW-0843">Virulence</keyword>
<accession>A0A9N8HSG7</accession>
<dbReference type="PRINTS" id="PR00722">
    <property type="entry name" value="CHYMOTRYPSIN"/>
</dbReference>
<dbReference type="PROSITE" id="PS00135">
    <property type="entry name" value="TRYPSIN_SER"/>
    <property type="match status" value="1"/>
</dbReference>
<evidence type="ECO:0000256" key="2">
    <source>
        <dbReference type="ARBA" id="ARBA00023026"/>
    </source>
</evidence>
<feature type="compositionally biased region" description="Low complexity" evidence="5">
    <location>
        <begin position="507"/>
        <end position="523"/>
    </location>
</feature>
<comment type="similarity">
    <text evidence="1">Belongs to the peptidase S1 family.</text>
</comment>
<evidence type="ECO:0000256" key="6">
    <source>
        <dbReference type="SAM" id="SignalP"/>
    </source>
</evidence>
<dbReference type="Gene3D" id="2.40.10.10">
    <property type="entry name" value="Trypsin-like serine proteases"/>
    <property type="match status" value="1"/>
</dbReference>
<sequence>MPQYRPYHYQLGLLLLLLLEKHTVILATTSSSTNTNTTTAARHDSALYNRLRGYYALQQQQQQPPLHVERIIDKGAIAQLTEKGVDPSSDQFVYHPPGHEANHNAYPFFGHWSHAMCGVSIVHDDIVLTAAHCGRKAMEPHWRKSMRFLSKFRKEGGITRAVAHMEPHPDFFQPQQIYDFQLVKIQASALVATKHDDNNNKQVGAPTGVQIVKLNYDSNKPKPADEVQAVGFGTVTPDGSTGNSRVLMDVTLQAFSNEHCERQYGGQKIKGDVMICIGSLDGSKDTCQGDSGGPMLDIHNVQVGVVSWGEGCAEADHAGLASRVSAVTDWIEREICRLSAMPPKTCIERNMPTTCFDKRLPSGDSEDDKGTFQMRVTVQHDHSPKETSWSVTHIESATLLYFQPFESVPEPFVDVSHVFHNLVAGTYNFAISDTEKDGLCCEFGEGSIVITNHGTEQVLWEHNGKFEEFLGVTIKLDEAGNVVSLEETTEWINPSVRVSKANEDKLANANGDATAGNNEKLDG</sequence>
<organism evidence="8 9">
    <name type="scientific">Seminavis robusta</name>
    <dbReference type="NCBI Taxonomy" id="568900"/>
    <lineage>
        <taxon>Eukaryota</taxon>
        <taxon>Sar</taxon>
        <taxon>Stramenopiles</taxon>
        <taxon>Ochrophyta</taxon>
        <taxon>Bacillariophyta</taxon>
        <taxon>Bacillariophyceae</taxon>
        <taxon>Bacillariophycidae</taxon>
        <taxon>Naviculales</taxon>
        <taxon>Naviculaceae</taxon>
        <taxon>Seminavis</taxon>
    </lineage>
</organism>
<evidence type="ECO:0000313" key="9">
    <source>
        <dbReference type="Proteomes" id="UP001153069"/>
    </source>
</evidence>
<dbReference type="GO" id="GO:0004252">
    <property type="term" value="F:serine-type endopeptidase activity"/>
    <property type="evidence" value="ECO:0007669"/>
    <property type="project" value="InterPro"/>
</dbReference>
<dbReference type="AlphaFoldDB" id="A0A9N8HSG7"/>
<evidence type="ECO:0000313" key="8">
    <source>
        <dbReference type="EMBL" id="CAB9524306.1"/>
    </source>
</evidence>
<evidence type="ECO:0000259" key="7">
    <source>
        <dbReference type="PROSITE" id="PS50240"/>
    </source>
</evidence>
<feature type="region of interest" description="Disordered" evidence="5">
    <location>
        <begin position="504"/>
        <end position="523"/>
    </location>
</feature>
<name>A0A9N8HSG7_9STRA</name>
<dbReference type="PROSITE" id="PS00134">
    <property type="entry name" value="TRYPSIN_HIS"/>
    <property type="match status" value="1"/>
</dbReference>
<dbReference type="InterPro" id="IPR033116">
    <property type="entry name" value="TRYPSIN_SER"/>
</dbReference>
<comment type="caution">
    <text evidence="8">The sequence shown here is derived from an EMBL/GenBank/DDBJ whole genome shotgun (WGS) entry which is preliminary data.</text>
</comment>
<evidence type="ECO:0000256" key="5">
    <source>
        <dbReference type="SAM" id="MobiDB-lite"/>
    </source>
</evidence>
<dbReference type="InterPro" id="IPR001314">
    <property type="entry name" value="Peptidase_S1A"/>
</dbReference>
<protein>
    <submittedName>
        <fullName evidence="8">Plasminogen</fullName>
    </submittedName>
</protein>
<feature type="domain" description="Peptidase S1" evidence="7">
    <location>
        <begin position="98"/>
        <end position="336"/>
    </location>
</feature>
<dbReference type="Proteomes" id="UP001153069">
    <property type="component" value="Unassembled WGS sequence"/>
</dbReference>
<dbReference type="SMART" id="SM00020">
    <property type="entry name" value="Tryp_SPc"/>
    <property type="match status" value="1"/>
</dbReference>
<proteinExistence type="inferred from homology"/>
<keyword evidence="4" id="KW-0378">Hydrolase</keyword>
<dbReference type="PANTHER" id="PTHR24276">
    <property type="entry name" value="POLYSERASE-RELATED"/>
    <property type="match status" value="1"/>
</dbReference>
<keyword evidence="6" id="KW-0732">Signal</keyword>
<dbReference type="InterPro" id="IPR043504">
    <property type="entry name" value="Peptidase_S1_PA_chymotrypsin"/>
</dbReference>
<dbReference type="SUPFAM" id="SSF50494">
    <property type="entry name" value="Trypsin-like serine proteases"/>
    <property type="match status" value="1"/>
</dbReference>
<feature type="signal peptide" evidence="6">
    <location>
        <begin position="1"/>
        <end position="27"/>
    </location>
</feature>
<keyword evidence="4" id="KW-0645">Protease</keyword>
<dbReference type="EMBL" id="CAICTM010001518">
    <property type="protein sequence ID" value="CAB9524306.1"/>
    <property type="molecule type" value="Genomic_DNA"/>
</dbReference>
<feature type="chain" id="PRO_5040486265" evidence="6">
    <location>
        <begin position="28"/>
        <end position="523"/>
    </location>
</feature>
<keyword evidence="4" id="KW-0720">Serine protease</keyword>